<dbReference type="Proteomes" id="UP000548423">
    <property type="component" value="Unassembled WGS sequence"/>
</dbReference>
<dbReference type="InterPro" id="IPR020622">
    <property type="entry name" value="Ala_racemase_pyridoxalP-BS"/>
</dbReference>
<dbReference type="UniPathway" id="UPA00042">
    <property type="reaction ID" value="UER00497"/>
</dbReference>
<feature type="active site" description="Proton acceptor; specific for L-alanine" evidence="5">
    <location>
        <position position="268"/>
    </location>
</feature>
<dbReference type="GO" id="GO:0008784">
    <property type="term" value="F:alanine racemase activity"/>
    <property type="evidence" value="ECO:0007669"/>
    <property type="project" value="UniProtKB-UniRule"/>
</dbReference>
<keyword evidence="4 5" id="KW-0413">Isomerase</keyword>
<evidence type="ECO:0000313" key="9">
    <source>
        <dbReference type="EMBL" id="NYE09532.1"/>
    </source>
</evidence>
<feature type="modified residue" description="N6-(pyridoxal phosphate)lysine" evidence="5 6">
    <location>
        <position position="42"/>
    </location>
</feature>
<evidence type="ECO:0000256" key="1">
    <source>
        <dbReference type="ARBA" id="ARBA00000316"/>
    </source>
</evidence>
<dbReference type="Pfam" id="PF00842">
    <property type="entry name" value="Ala_racemase_C"/>
    <property type="match status" value="1"/>
</dbReference>
<dbReference type="Gene3D" id="3.20.20.10">
    <property type="entry name" value="Alanine racemase"/>
    <property type="match status" value="1"/>
</dbReference>
<protein>
    <recommendedName>
        <fullName evidence="5">Alanine racemase</fullName>
        <ecNumber evidence="5">5.1.1.1</ecNumber>
    </recommendedName>
</protein>
<dbReference type="FunFam" id="3.20.20.10:FF:000002">
    <property type="entry name" value="Alanine racemase"/>
    <property type="match status" value="1"/>
</dbReference>
<sequence length="387" mass="43087">MTEQGFFYRDTWAEVDLDCILANVASVKKLLPPEVDIIAVVKANAYGHGDVKVAESALEAGATYLAVAFMDEAIALRNKGIKAPILVLGATRPEDVELAVKFNITVTVFQLEWVKAAQPYLPHDKVLSVHIKLDTGMGRIGIRTKEELAAVVQMIANDDRIHIEGIFTHFATADEVDLTYFEKQMQLFHDLLSVLKERPKYVHCSNSAAALRFPNANFNAVRLGIAMYGLTPSLEIEHELPFPLKEAFSLHSMLVHVKKLDKGEKISYGATYETEGGEWIGTIPIGYADGWIRHLQGQEVLVEGKRVPIVGRICMDQCMVRLPHAVPVGTTVTLIGKQNNEFISVNEIAKKLETINYEVPCIISTRVPRLYKQGGKIVVLKNYLLHE</sequence>
<evidence type="ECO:0000256" key="7">
    <source>
        <dbReference type="PIRSR" id="PIRSR600821-52"/>
    </source>
</evidence>
<evidence type="ECO:0000256" key="3">
    <source>
        <dbReference type="ARBA" id="ARBA00022898"/>
    </source>
</evidence>
<comment type="cofactor">
    <cofactor evidence="2 5 6">
        <name>pyridoxal 5'-phosphate</name>
        <dbReference type="ChEBI" id="CHEBI:597326"/>
    </cofactor>
</comment>
<dbReference type="PANTHER" id="PTHR30511">
    <property type="entry name" value="ALANINE RACEMASE"/>
    <property type="match status" value="1"/>
</dbReference>
<name>A0A852TL99_9BACI</name>
<keyword evidence="3 5" id="KW-0663">Pyridoxal phosphate</keyword>
<feature type="binding site" evidence="5 7">
    <location>
        <position position="315"/>
    </location>
    <ligand>
        <name>substrate</name>
    </ligand>
</feature>
<accession>A0A852TL99</accession>
<reference evidence="10" key="1">
    <citation type="submission" date="2020-07" db="EMBL/GenBank/DDBJ databases">
        <authorList>
            <person name="Partida-Martinez L."/>
            <person name="Huntemann M."/>
            <person name="Clum A."/>
            <person name="Wang J."/>
            <person name="Palaniappan K."/>
            <person name="Ritter S."/>
            <person name="Chen I.-M."/>
            <person name="Stamatis D."/>
            <person name="Reddy T."/>
            <person name="O'Malley R."/>
            <person name="Daum C."/>
            <person name="Shapiro N."/>
            <person name="Ivanova N."/>
            <person name="Kyrpides N."/>
            <person name="Woyke T."/>
        </authorList>
    </citation>
    <scope>NUCLEOTIDE SEQUENCE [LARGE SCALE GENOMIC DNA]</scope>
    <source>
        <strain evidence="10">AT2.8</strain>
    </source>
</reference>
<evidence type="ECO:0000256" key="4">
    <source>
        <dbReference type="ARBA" id="ARBA00023235"/>
    </source>
</evidence>
<dbReference type="SUPFAM" id="SSF51419">
    <property type="entry name" value="PLP-binding barrel"/>
    <property type="match status" value="1"/>
</dbReference>
<dbReference type="PANTHER" id="PTHR30511:SF0">
    <property type="entry name" value="ALANINE RACEMASE, CATABOLIC-RELATED"/>
    <property type="match status" value="1"/>
</dbReference>
<evidence type="ECO:0000256" key="2">
    <source>
        <dbReference type="ARBA" id="ARBA00001933"/>
    </source>
</evidence>
<dbReference type="HAMAP" id="MF_01201">
    <property type="entry name" value="Ala_racemase"/>
    <property type="match status" value="1"/>
</dbReference>
<dbReference type="SMART" id="SM01005">
    <property type="entry name" value="Ala_racemase_C"/>
    <property type="match status" value="1"/>
</dbReference>
<feature type="active site" description="Proton acceptor; specific for D-alanine" evidence="5">
    <location>
        <position position="42"/>
    </location>
</feature>
<dbReference type="GO" id="GO:0005829">
    <property type="term" value="C:cytosol"/>
    <property type="evidence" value="ECO:0007669"/>
    <property type="project" value="TreeGrafter"/>
</dbReference>
<evidence type="ECO:0000259" key="8">
    <source>
        <dbReference type="SMART" id="SM01005"/>
    </source>
</evidence>
<dbReference type="GO" id="GO:0030632">
    <property type="term" value="P:D-alanine biosynthetic process"/>
    <property type="evidence" value="ECO:0007669"/>
    <property type="project" value="UniProtKB-UniRule"/>
</dbReference>
<dbReference type="GO" id="GO:0009252">
    <property type="term" value="P:peptidoglycan biosynthetic process"/>
    <property type="evidence" value="ECO:0007669"/>
    <property type="project" value="TreeGrafter"/>
</dbReference>
<evidence type="ECO:0000256" key="5">
    <source>
        <dbReference type="HAMAP-Rule" id="MF_01201"/>
    </source>
</evidence>
<dbReference type="EC" id="5.1.1.1" evidence="5"/>
<dbReference type="InterPro" id="IPR009006">
    <property type="entry name" value="Ala_racemase/Decarboxylase_C"/>
</dbReference>
<dbReference type="InterPro" id="IPR001608">
    <property type="entry name" value="Ala_racemase_N"/>
</dbReference>
<feature type="binding site" evidence="5 7">
    <location>
        <position position="139"/>
    </location>
    <ligand>
        <name>substrate</name>
    </ligand>
</feature>
<dbReference type="InterPro" id="IPR000821">
    <property type="entry name" value="Ala_racemase"/>
</dbReference>
<organism evidence="9 10">
    <name type="scientific">Neobacillus niacini</name>
    <dbReference type="NCBI Taxonomy" id="86668"/>
    <lineage>
        <taxon>Bacteria</taxon>
        <taxon>Bacillati</taxon>
        <taxon>Bacillota</taxon>
        <taxon>Bacilli</taxon>
        <taxon>Bacillales</taxon>
        <taxon>Bacillaceae</taxon>
        <taxon>Neobacillus</taxon>
    </lineage>
</organism>
<dbReference type="PROSITE" id="PS00395">
    <property type="entry name" value="ALANINE_RACEMASE"/>
    <property type="match status" value="1"/>
</dbReference>
<dbReference type="InterPro" id="IPR011079">
    <property type="entry name" value="Ala_racemase_C"/>
</dbReference>
<dbReference type="EMBL" id="JACCBX010000023">
    <property type="protein sequence ID" value="NYE09532.1"/>
    <property type="molecule type" value="Genomic_DNA"/>
</dbReference>
<dbReference type="PRINTS" id="PR00992">
    <property type="entry name" value="ALARACEMASE"/>
</dbReference>
<evidence type="ECO:0000256" key="6">
    <source>
        <dbReference type="PIRSR" id="PIRSR600821-50"/>
    </source>
</evidence>
<dbReference type="SUPFAM" id="SSF50621">
    <property type="entry name" value="Alanine racemase C-terminal domain-like"/>
    <property type="match status" value="1"/>
</dbReference>
<dbReference type="InterPro" id="IPR029066">
    <property type="entry name" value="PLP-binding_barrel"/>
</dbReference>
<comment type="similarity">
    <text evidence="5">Belongs to the alanine racemase family.</text>
</comment>
<dbReference type="Gene3D" id="2.40.37.10">
    <property type="entry name" value="Lyase, Ornithine Decarboxylase, Chain A, domain 1"/>
    <property type="match status" value="1"/>
</dbReference>
<feature type="domain" description="Alanine racemase C-terminal" evidence="8">
    <location>
        <begin position="247"/>
        <end position="372"/>
    </location>
</feature>
<dbReference type="GO" id="GO:0030170">
    <property type="term" value="F:pyridoxal phosphate binding"/>
    <property type="evidence" value="ECO:0007669"/>
    <property type="project" value="UniProtKB-UniRule"/>
</dbReference>
<evidence type="ECO:0000313" key="10">
    <source>
        <dbReference type="Proteomes" id="UP000548423"/>
    </source>
</evidence>
<dbReference type="NCBIfam" id="TIGR00492">
    <property type="entry name" value="alr"/>
    <property type="match status" value="1"/>
</dbReference>
<reference evidence="10" key="2">
    <citation type="submission" date="2020-08" db="EMBL/GenBank/DDBJ databases">
        <title>The Agave Microbiome: Exploring the role of microbial communities in plant adaptations to desert environments.</title>
        <authorList>
            <person name="Partida-Martinez L.P."/>
        </authorList>
    </citation>
    <scope>NUCLEOTIDE SEQUENCE [LARGE SCALE GENOMIC DNA]</scope>
    <source>
        <strain evidence="10">AT2.8</strain>
    </source>
</reference>
<comment type="caution">
    <text evidence="9">The sequence shown here is derived from an EMBL/GenBank/DDBJ whole genome shotgun (WGS) entry which is preliminary data.</text>
</comment>
<dbReference type="FunFam" id="2.40.37.10:FF:000006">
    <property type="entry name" value="Alanine racemase"/>
    <property type="match status" value="1"/>
</dbReference>
<comment type="function">
    <text evidence="5">Catalyzes the interconversion of L-alanine and D-alanine. May also act on other amino acids.</text>
</comment>
<dbReference type="CDD" id="cd00430">
    <property type="entry name" value="PLPDE_III_AR"/>
    <property type="match status" value="1"/>
</dbReference>
<comment type="pathway">
    <text evidence="5">Amino-acid biosynthesis; D-alanine biosynthesis; D-alanine from L-alanine: step 1/1.</text>
</comment>
<dbReference type="Pfam" id="PF01168">
    <property type="entry name" value="Ala_racemase_N"/>
    <property type="match status" value="1"/>
</dbReference>
<proteinExistence type="inferred from homology"/>
<comment type="catalytic activity">
    <reaction evidence="1 5">
        <text>L-alanine = D-alanine</text>
        <dbReference type="Rhea" id="RHEA:20249"/>
        <dbReference type="ChEBI" id="CHEBI:57416"/>
        <dbReference type="ChEBI" id="CHEBI:57972"/>
        <dbReference type="EC" id="5.1.1.1"/>
    </reaction>
</comment>
<gene>
    <name evidence="9" type="ORF">F4694_006412</name>
</gene>
<dbReference type="AlphaFoldDB" id="A0A852TL99"/>